<evidence type="ECO:0000313" key="9">
    <source>
        <dbReference type="EMBL" id="MEU9351958.1"/>
    </source>
</evidence>
<comment type="caution">
    <text evidence="9">The sequence shown here is derived from an EMBL/GenBank/DDBJ whole genome shotgun (WGS) entry which is preliminary data.</text>
</comment>
<evidence type="ECO:0000256" key="1">
    <source>
        <dbReference type="ARBA" id="ARBA00004651"/>
    </source>
</evidence>
<dbReference type="Proteomes" id="UP001551582">
    <property type="component" value="Unassembled WGS sequence"/>
</dbReference>
<feature type="transmembrane region" description="Helical" evidence="7">
    <location>
        <begin position="110"/>
        <end position="133"/>
    </location>
</feature>
<evidence type="ECO:0000313" key="10">
    <source>
        <dbReference type="Proteomes" id="UP001551582"/>
    </source>
</evidence>
<sequence>MTPRSAGRAPRRAGRVLRPAGRAAALTVAATAVVFTATELLPGDAGELRTAGRASAEDIAAERDRLGLDRPAAVRYADWLYGLVRGDLGRSLASGRPVAALFAERLPATAVLVAVALAGTVLLTVTALTVTYLRGGRGGSAATGLAAVPQPVYAAVLGAILAGLLGWLPAVSLLPPGGSLPADPRLLVLPALTLALPSAAFATVLLRGALGDALRRPHVADALLRGLPAPLVLHRHVLPFLYAPALQVTALLAGGLVAGTALAETLFGYPGTGQLLVSAVAVRDVPVIQAAALLPAAVLLLGMLLADLAARRTTVPGLARNTGRTAPDLAGRAV</sequence>
<keyword evidence="10" id="KW-1185">Reference proteome</keyword>
<comment type="subcellular location">
    <subcellularLocation>
        <location evidence="1 7">Cell membrane</location>
        <topology evidence="1 7">Multi-pass membrane protein</topology>
    </subcellularLocation>
</comment>
<proteinExistence type="inferred from homology"/>
<protein>
    <submittedName>
        <fullName evidence="9">ABC transporter permease</fullName>
    </submittedName>
</protein>
<feature type="transmembrane region" description="Helical" evidence="7">
    <location>
        <begin position="20"/>
        <end position="38"/>
    </location>
</feature>
<dbReference type="PROSITE" id="PS50928">
    <property type="entry name" value="ABC_TM1"/>
    <property type="match status" value="1"/>
</dbReference>
<feature type="transmembrane region" description="Helical" evidence="7">
    <location>
        <begin position="186"/>
        <end position="206"/>
    </location>
</feature>
<dbReference type="PANTHER" id="PTHR43163">
    <property type="entry name" value="DIPEPTIDE TRANSPORT SYSTEM PERMEASE PROTEIN DPPB-RELATED"/>
    <property type="match status" value="1"/>
</dbReference>
<evidence type="ECO:0000256" key="3">
    <source>
        <dbReference type="ARBA" id="ARBA00022475"/>
    </source>
</evidence>
<feature type="domain" description="ABC transmembrane type-1" evidence="8">
    <location>
        <begin position="109"/>
        <end position="306"/>
    </location>
</feature>
<evidence type="ECO:0000256" key="2">
    <source>
        <dbReference type="ARBA" id="ARBA00022448"/>
    </source>
</evidence>
<feature type="transmembrane region" description="Helical" evidence="7">
    <location>
        <begin position="153"/>
        <end position="174"/>
    </location>
</feature>
<evidence type="ECO:0000256" key="6">
    <source>
        <dbReference type="ARBA" id="ARBA00023136"/>
    </source>
</evidence>
<feature type="transmembrane region" description="Helical" evidence="7">
    <location>
        <begin position="287"/>
        <end position="310"/>
    </location>
</feature>
<keyword evidence="4 7" id="KW-0812">Transmembrane</keyword>
<evidence type="ECO:0000256" key="5">
    <source>
        <dbReference type="ARBA" id="ARBA00022989"/>
    </source>
</evidence>
<evidence type="ECO:0000256" key="7">
    <source>
        <dbReference type="RuleBase" id="RU363032"/>
    </source>
</evidence>
<dbReference type="CDD" id="cd06261">
    <property type="entry name" value="TM_PBP2"/>
    <property type="match status" value="1"/>
</dbReference>
<evidence type="ECO:0000256" key="4">
    <source>
        <dbReference type="ARBA" id="ARBA00022692"/>
    </source>
</evidence>
<dbReference type="PANTHER" id="PTHR43163:SF3">
    <property type="entry name" value="PEPTIDE ABC TRANSPORTER PERMEASE PROTEIN"/>
    <property type="match status" value="1"/>
</dbReference>
<gene>
    <name evidence="9" type="ORF">AB0D65_13275</name>
</gene>
<keyword evidence="3" id="KW-1003">Cell membrane</keyword>
<keyword evidence="6 7" id="KW-0472">Membrane</keyword>
<feature type="transmembrane region" description="Helical" evidence="7">
    <location>
        <begin position="240"/>
        <end position="267"/>
    </location>
</feature>
<dbReference type="RefSeq" id="WP_359979489.1">
    <property type="nucleotide sequence ID" value="NZ_JBEZLS010000008.1"/>
</dbReference>
<accession>A0ABV3E465</accession>
<dbReference type="EMBL" id="JBEZLS010000008">
    <property type="protein sequence ID" value="MEU9351958.1"/>
    <property type="molecule type" value="Genomic_DNA"/>
</dbReference>
<evidence type="ECO:0000259" key="8">
    <source>
        <dbReference type="PROSITE" id="PS50928"/>
    </source>
</evidence>
<keyword evidence="2 7" id="KW-0813">Transport</keyword>
<organism evidence="9 10">
    <name type="scientific">Streptomyces griseoloalbus</name>
    <dbReference type="NCBI Taxonomy" id="67303"/>
    <lineage>
        <taxon>Bacteria</taxon>
        <taxon>Bacillati</taxon>
        <taxon>Actinomycetota</taxon>
        <taxon>Actinomycetes</taxon>
        <taxon>Kitasatosporales</taxon>
        <taxon>Streptomycetaceae</taxon>
        <taxon>Streptomyces</taxon>
    </lineage>
</organism>
<keyword evidence="5 7" id="KW-1133">Transmembrane helix</keyword>
<dbReference type="Pfam" id="PF00528">
    <property type="entry name" value="BPD_transp_1"/>
    <property type="match status" value="1"/>
</dbReference>
<comment type="similarity">
    <text evidence="7">Belongs to the binding-protein-dependent transport system permease family.</text>
</comment>
<reference evidence="9 10" key="1">
    <citation type="submission" date="2024-06" db="EMBL/GenBank/DDBJ databases">
        <title>The Natural Products Discovery Center: Release of the First 8490 Sequenced Strains for Exploring Actinobacteria Biosynthetic Diversity.</title>
        <authorList>
            <person name="Kalkreuter E."/>
            <person name="Kautsar S.A."/>
            <person name="Yang D."/>
            <person name="Bader C.D."/>
            <person name="Teijaro C.N."/>
            <person name="Fluegel L."/>
            <person name="Davis C.M."/>
            <person name="Simpson J.R."/>
            <person name="Lauterbach L."/>
            <person name="Steele A.D."/>
            <person name="Gui C."/>
            <person name="Meng S."/>
            <person name="Li G."/>
            <person name="Viehrig K."/>
            <person name="Ye F."/>
            <person name="Su P."/>
            <person name="Kiefer A.F."/>
            <person name="Nichols A."/>
            <person name="Cepeda A.J."/>
            <person name="Yan W."/>
            <person name="Fan B."/>
            <person name="Jiang Y."/>
            <person name="Adhikari A."/>
            <person name="Zheng C.-J."/>
            <person name="Schuster L."/>
            <person name="Cowan T.M."/>
            <person name="Smanski M.J."/>
            <person name="Chevrette M.G."/>
            <person name="De Carvalho L.P.S."/>
            <person name="Shen B."/>
        </authorList>
    </citation>
    <scope>NUCLEOTIDE SEQUENCE [LARGE SCALE GENOMIC DNA]</scope>
    <source>
        <strain evidence="9 10">NPDC048274</strain>
    </source>
</reference>
<name>A0ABV3E465_9ACTN</name>
<dbReference type="InterPro" id="IPR000515">
    <property type="entry name" value="MetI-like"/>
</dbReference>